<evidence type="ECO:0000256" key="8">
    <source>
        <dbReference type="ARBA" id="ARBA00023306"/>
    </source>
</evidence>
<dbReference type="HAMAP" id="MF_02019">
    <property type="entry name" value="MurF"/>
    <property type="match status" value="1"/>
</dbReference>
<evidence type="ECO:0000256" key="2">
    <source>
        <dbReference type="ARBA" id="ARBA00022598"/>
    </source>
</evidence>
<gene>
    <name evidence="10 15" type="primary">murF</name>
    <name evidence="15" type="ORF">GCM10011333_25270</name>
</gene>
<evidence type="ECO:0000256" key="4">
    <source>
        <dbReference type="ARBA" id="ARBA00022741"/>
    </source>
</evidence>
<evidence type="ECO:0000256" key="5">
    <source>
        <dbReference type="ARBA" id="ARBA00022840"/>
    </source>
</evidence>
<reference evidence="15" key="1">
    <citation type="journal article" date="2014" name="Int. J. Syst. Evol. Microbiol.">
        <title>Complete genome sequence of Corynebacterium casei LMG S-19264T (=DSM 44701T), isolated from a smear-ripened cheese.</title>
        <authorList>
            <consortium name="US DOE Joint Genome Institute (JGI-PGF)"/>
            <person name="Walter F."/>
            <person name="Albersmeier A."/>
            <person name="Kalinowski J."/>
            <person name="Ruckert C."/>
        </authorList>
    </citation>
    <scope>NUCLEOTIDE SEQUENCE</scope>
    <source>
        <strain evidence="15">CGMCC 1.12785</strain>
    </source>
</reference>
<keyword evidence="3 10" id="KW-0132">Cell division</keyword>
<keyword evidence="7 10" id="KW-0573">Peptidoglycan synthesis</keyword>
<comment type="similarity">
    <text evidence="10">Belongs to the MurCDEF family. MurF subfamily.</text>
</comment>
<dbReference type="GO" id="GO:0005524">
    <property type="term" value="F:ATP binding"/>
    <property type="evidence" value="ECO:0007669"/>
    <property type="project" value="UniProtKB-UniRule"/>
</dbReference>
<dbReference type="Pfam" id="PF01225">
    <property type="entry name" value="Mur_ligase"/>
    <property type="match status" value="1"/>
</dbReference>
<dbReference type="GO" id="GO:0047480">
    <property type="term" value="F:UDP-N-acetylmuramoyl-tripeptide-D-alanyl-D-alanine ligase activity"/>
    <property type="evidence" value="ECO:0007669"/>
    <property type="project" value="UniProtKB-UniRule"/>
</dbReference>
<keyword evidence="9 10" id="KW-0961">Cell wall biogenesis/degradation</keyword>
<keyword evidence="8 10" id="KW-0131">Cell cycle</keyword>
<dbReference type="RefSeq" id="WP_188551253.1">
    <property type="nucleotide sequence ID" value="NZ_BMFY01000011.1"/>
</dbReference>
<dbReference type="Pfam" id="PF02875">
    <property type="entry name" value="Mur_ligase_C"/>
    <property type="match status" value="1"/>
</dbReference>
<evidence type="ECO:0000313" key="15">
    <source>
        <dbReference type="EMBL" id="GGA21111.1"/>
    </source>
</evidence>
<evidence type="ECO:0000256" key="3">
    <source>
        <dbReference type="ARBA" id="ARBA00022618"/>
    </source>
</evidence>
<dbReference type="AlphaFoldDB" id="A0A8J2TZL9"/>
<comment type="caution">
    <text evidence="15">The sequence shown here is derived from an EMBL/GenBank/DDBJ whole genome shotgun (WGS) entry which is preliminary data.</text>
</comment>
<comment type="pathway">
    <text evidence="10 11">Cell wall biogenesis; peptidoglycan biosynthesis.</text>
</comment>
<dbReference type="GO" id="GO:0071555">
    <property type="term" value="P:cell wall organization"/>
    <property type="evidence" value="ECO:0007669"/>
    <property type="project" value="UniProtKB-KW"/>
</dbReference>
<sequence length="493" mass="51149">MKHFSAREIAAAVNGELIGLGPEGPETPLTGGVVTDSREVTPGDIYVARRGERFDGITFAGAAVEAGAALVIAEQVPSLEGRPLPTVRVDDATVALGQLARANVEALRAAGDGALTVIGITGSAGKTTAKDLIADLLSSQGETIWPPNSYNNEVGVPLTALRAGEDTRFLVLEMGARSIGNLAYLTSLVRPDIGVELNVGSAHSGAFGSVENTARAKSELVESLIAGGTAVLNADDHRVAAMRDALQPGVRVTWFSTRGTLPQAAREGDEIVTASDAVSDASGRSAFTLELPGEEPQHVRLALLGEHHVYNALAAASAARACGVPAKTIATTLATSGAASRWRMELIDSPEGVTVINDAYNANPDSMRSALKTLAAMGRGDAENPPRRTFAVLGEMLDLGESSRQAHADLGELVVRLNITRTIAVGEGAKPIYTAANLEGSWGHEAAWVATIAEARDLLQAELQPGDLVLFKSSHDAGLRLLGDEIAGVTTAS</sequence>
<dbReference type="GO" id="GO:0009252">
    <property type="term" value="P:peptidoglycan biosynthetic process"/>
    <property type="evidence" value="ECO:0007669"/>
    <property type="project" value="UniProtKB-UniRule"/>
</dbReference>
<dbReference type="NCBIfam" id="TIGR01143">
    <property type="entry name" value="murF"/>
    <property type="match status" value="1"/>
</dbReference>
<evidence type="ECO:0000256" key="9">
    <source>
        <dbReference type="ARBA" id="ARBA00023316"/>
    </source>
</evidence>
<dbReference type="UniPathway" id="UPA00219"/>
<protein>
    <recommendedName>
        <fullName evidence="10 11">UDP-N-acetylmuramoyl-tripeptide--D-alanyl-D-alanine ligase</fullName>
        <ecNumber evidence="10 11">6.3.2.10</ecNumber>
    </recommendedName>
    <alternativeName>
        <fullName evidence="10">D-alanyl-D-alanine-adding enzyme</fullName>
    </alternativeName>
</protein>
<dbReference type="SUPFAM" id="SSF53623">
    <property type="entry name" value="MurD-like peptide ligases, catalytic domain"/>
    <property type="match status" value="1"/>
</dbReference>
<dbReference type="SUPFAM" id="SSF53244">
    <property type="entry name" value="MurD-like peptide ligases, peptide-binding domain"/>
    <property type="match status" value="1"/>
</dbReference>
<feature type="domain" description="Mur ligase N-terminal catalytic" evidence="12">
    <location>
        <begin position="32"/>
        <end position="102"/>
    </location>
</feature>
<dbReference type="InterPro" id="IPR036615">
    <property type="entry name" value="Mur_ligase_C_dom_sf"/>
</dbReference>
<feature type="domain" description="Mur ligase central" evidence="14">
    <location>
        <begin position="120"/>
        <end position="319"/>
    </location>
</feature>
<keyword evidence="4 10" id="KW-0547">Nucleotide-binding</keyword>
<dbReference type="EMBL" id="BMFY01000011">
    <property type="protein sequence ID" value="GGA21111.1"/>
    <property type="molecule type" value="Genomic_DNA"/>
</dbReference>
<reference evidence="15" key="2">
    <citation type="submission" date="2020-09" db="EMBL/GenBank/DDBJ databases">
        <authorList>
            <person name="Sun Q."/>
            <person name="Zhou Y."/>
        </authorList>
    </citation>
    <scope>NUCLEOTIDE SEQUENCE</scope>
    <source>
        <strain evidence="15">CGMCC 1.12785</strain>
    </source>
</reference>
<evidence type="ECO:0000256" key="1">
    <source>
        <dbReference type="ARBA" id="ARBA00022490"/>
    </source>
</evidence>
<evidence type="ECO:0000256" key="11">
    <source>
        <dbReference type="RuleBase" id="RU004136"/>
    </source>
</evidence>
<dbReference type="GO" id="GO:0008360">
    <property type="term" value="P:regulation of cell shape"/>
    <property type="evidence" value="ECO:0007669"/>
    <property type="project" value="UniProtKB-KW"/>
</dbReference>
<dbReference type="Pfam" id="PF08245">
    <property type="entry name" value="Mur_ligase_M"/>
    <property type="match status" value="1"/>
</dbReference>
<dbReference type="PANTHER" id="PTHR43024">
    <property type="entry name" value="UDP-N-ACETYLMURAMOYL-TRIPEPTIDE--D-ALANYL-D-ALANINE LIGASE"/>
    <property type="match status" value="1"/>
</dbReference>
<keyword evidence="5 10" id="KW-0067">ATP-binding</keyword>
<evidence type="ECO:0000259" key="14">
    <source>
        <dbReference type="Pfam" id="PF08245"/>
    </source>
</evidence>
<dbReference type="InterPro" id="IPR013221">
    <property type="entry name" value="Mur_ligase_cen"/>
</dbReference>
<evidence type="ECO:0000259" key="13">
    <source>
        <dbReference type="Pfam" id="PF02875"/>
    </source>
</evidence>
<evidence type="ECO:0000256" key="6">
    <source>
        <dbReference type="ARBA" id="ARBA00022960"/>
    </source>
</evidence>
<keyword evidence="2 10" id="KW-0436">Ligase</keyword>
<dbReference type="GO" id="GO:0051301">
    <property type="term" value="P:cell division"/>
    <property type="evidence" value="ECO:0007669"/>
    <property type="project" value="UniProtKB-KW"/>
</dbReference>
<feature type="domain" description="Mur ligase C-terminal" evidence="13">
    <location>
        <begin position="343"/>
        <end position="474"/>
    </location>
</feature>
<dbReference type="InterPro" id="IPR004101">
    <property type="entry name" value="Mur_ligase_C"/>
</dbReference>
<keyword evidence="1 10" id="KW-0963">Cytoplasm</keyword>
<dbReference type="InterPro" id="IPR051046">
    <property type="entry name" value="MurCDEF_CellWall_CoF430Synth"/>
</dbReference>
<dbReference type="Gene3D" id="3.40.1390.10">
    <property type="entry name" value="MurE/MurF, N-terminal domain"/>
    <property type="match status" value="1"/>
</dbReference>
<keyword evidence="16" id="KW-1185">Reference proteome</keyword>
<dbReference type="SUPFAM" id="SSF63418">
    <property type="entry name" value="MurE/MurF N-terminal domain"/>
    <property type="match status" value="1"/>
</dbReference>
<dbReference type="InterPro" id="IPR035911">
    <property type="entry name" value="MurE/MurF_N"/>
</dbReference>
<dbReference type="Gene3D" id="3.90.190.20">
    <property type="entry name" value="Mur ligase, C-terminal domain"/>
    <property type="match status" value="1"/>
</dbReference>
<comment type="subcellular location">
    <subcellularLocation>
        <location evidence="10 11">Cytoplasm</location>
    </subcellularLocation>
</comment>
<comment type="function">
    <text evidence="10 11">Involved in cell wall formation. Catalyzes the final step in the synthesis of UDP-N-acetylmuramoyl-pentapeptide, the precursor of murein.</text>
</comment>
<dbReference type="EC" id="6.3.2.10" evidence="10 11"/>
<comment type="catalytic activity">
    <reaction evidence="10 11">
        <text>D-alanyl-D-alanine + UDP-N-acetyl-alpha-D-muramoyl-L-alanyl-gamma-D-glutamyl-meso-2,6-diaminopimelate + ATP = UDP-N-acetyl-alpha-D-muramoyl-L-alanyl-gamma-D-glutamyl-meso-2,6-diaminopimeloyl-D-alanyl-D-alanine + ADP + phosphate + H(+)</text>
        <dbReference type="Rhea" id="RHEA:28374"/>
        <dbReference type="ChEBI" id="CHEBI:15378"/>
        <dbReference type="ChEBI" id="CHEBI:30616"/>
        <dbReference type="ChEBI" id="CHEBI:43474"/>
        <dbReference type="ChEBI" id="CHEBI:57822"/>
        <dbReference type="ChEBI" id="CHEBI:61386"/>
        <dbReference type="ChEBI" id="CHEBI:83905"/>
        <dbReference type="ChEBI" id="CHEBI:456216"/>
        <dbReference type="EC" id="6.3.2.10"/>
    </reaction>
</comment>
<accession>A0A8J2TZL9</accession>
<feature type="binding site" evidence="10">
    <location>
        <begin position="122"/>
        <end position="128"/>
    </location>
    <ligand>
        <name>ATP</name>
        <dbReference type="ChEBI" id="CHEBI:30616"/>
    </ligand>
</feature>
<name>A0A8J2TZL9_9MICO</name>
<dbReference type="Gene3D" id="3.40.1190.10">
    <property type="entry name" value="Mur-like, catalytic domain"/>
    <property type="match status" value="1"/>
</dbReference>
<evidence type="ECO:0000256" key="10">
    <source>
        <dbReference type="HAMAP-Rule" id="MF_02019"/>
    </source>
</evidence>
<evidence type="ECO:0000313" key="16">
    <source>
        <dbReference type="Proteomes" id="UP000616114"/>
    </source>
</evidence>
<evidence type="ECO:0000259" key="12">
    <source>
        <dbReference type="Pfam" id="PF01225"/>
    </source>
</evidence>
<keyword evidence="6 10" id="KW-0133">Cell shape</keyword>
<dbReference type="InterPro" id="IPR036565">
    <property type="entry name" value="Mur-like_cat_sf"/>
</dbReference>
<proteinExistence type="inferred from homology"/>
<dbReference type="GO" id="GO:0005737">
    <property type="term" value="C:cytoplasm"/>
    <property type="evidence" value="ECO:0007669"/>
    <property type="project" value="UniProtKB-SubCell"/>
</dbReference>
<dbReference type="InterPro" id="IPR005863">
    <property type="entry name" value="UDP-N-AcMur_synth"/>
</dbReference>
<dbReference type="Proteomes" id="UP000616114">
    <property type="component" value="Unassembled WGS sequence"/>
</dbReference>
<dbReference type="PANTHER" id="PTHR43024:SF1">
    <property type="entry name" value="UDP-N-ACETYLMURAMOYL-TRIPEPTIDE--D-ALANYL-D-ALANINE LIGASE"/>
    <property type="match status" value="1"/>
</dbReference>
<evidence type="ECO:0000256" key="7">
    <source>
        <dbReference type="ARBA" id="ARBA00022984"/>
    </source>
</evidence>
<dbReference type="InterPro" id="IPR000713">
    <property type="entry name" value="Mur_ligase_N"/>
</dbReference>
<organism evidence="15 16">
    <name type="scientific">Sediminivirga luteola</name>
    <dbReference type="NCBI Taxonomy" id="1774748"/>
    <lineage>
        <taxon>Bacteria</taxon>
        <taxon>Bacillati</taxon>
        <taxon>Actinomycetota</taxon>
        <taxon>Actinomycetes</taxon>
        <taxon>Micrococcales</taxon>
        <taxon>Brevibacteriaceae</taxon>
        <taxon>Sediminivirga</taxon>
    </lineage>
</organism>